<dbReference type="Gene3D" id="1.10.10.10">
    <property type="entry name" value="Winged helix-like DNA-binding domain superfamily/Winged helix DNA-binding domain"/>
    <property type="match status" value="1"/>
</dbReference>
<dbReference type="Proteomes" id="UP001141552">
    <property type="component" value="Unassembled WGS sequence"/>
</dbReference>
<dbReference type="GO" id="GO:0005524">
    <property type="term" value="F:ATP binding"/>
    <property type="evidence" value="ECO:0007669"/>
    <property type="project" value="UniProtKB-KW"/>
</dbReference>
<dbReference type="AlphaFoldDB" id="A0A9Q0JK88"/>
<dbReference type="InterPro" id="IPR015943">
    <property type="entry name" value="WD40/YVTN_repeat-like_dom_sf"/>
</dbReference>
<dbReference type="Gene3D" id="1.20.5.4130">
    <property type="match status" value="1"/>
</dbReference>
<dbReference type="PANTHER" id="PTHR36766:SF70">
    <property type="entry name" value="DISEASE RESISTANCE PROTEIN RGA4"/>
    <property type="match status" value="1"/>
</dbReference>
<dbReference type="InterPro" id="IPR002182">
    <property type="entry name" value="NB-ARC"/>
</dbReference>
<evidence type="ECO:0000256" key="4">
    <source>
        <dbReference type="ARBA" id="ARBA00022840"/>
    </source>
</evidence>
<dbReference type="InterPro" id="IPR058922">
    <property type="entry name" value="WHD_DRP"/>
</dbReference>
<dbReference type="PANTHER" id="PTHR36766">
    <property type="entry name" value="PLANT BROAD-SPECTRUM MILDEW RESISTANCE PROTEIN RPW8"/>
    <property type="match status" value="1"/>
</dbReference>
<proteinExistence type="predicted"/>
<organism evidence="8 9">
    <name type="scientific">Turnera subulata</name>
    <dbReference type="NCBI Taxonomy" id="218843"/>
    <lineage>
        <taxon>Eukaryota</taxon>
        <taxon>Viridiplantae</taxon>
        <taxon>Streptophyta</taxon>
        <taxon>Embryophyta</taxon>
        <taxon>Tracheophyta</taxon>
        <taxon>Spermatophyta</taxon>
        <taxon>Magnoliopsida</taxon>
        <taxon>eudicotyledons</taxon>
        <taxon>Gunneridae</taxon>
        <taxon>Pentapetalae</taxon>
        <taxon>rosids</taxon>
        <taxon>fabids</taxon>
        <taxon>Malpighiales</taxon>
        <taxon>Passifloraceae</taxon>
        <taxon>Turnera</taxon>
    </lineage>
</organism>
<dbReference type="Pfam" id="PF18052">
    <property type="entry name" value="Rx_N"/>
    <property type="match status" value="1"/>
</dbReference>
<keyword evidence="4" id="KW-0067">ATP-binding</keyword>
<dbReference type="Gene3D" id="3.40.50.300">
    <property type="entry name" value="P-loop containing nucleotide triphosphate hydrolases"/>
    <property type="match status" value="1"/>
</dbReference>
<comment type="caution">
    <text evidence="8">The sequence shown here is derived from an EMBL/GenBank/DDBJ whole genome shotgun (WGS) entry which is preliminary data.</text>
</comment>
<sequence length="653" mass="72314">MAEIVLTFALEETLKKVVLLAVGGVQLAWGFKAKLKKLKQSLESIRAVLCDAEDKQAEKPFVKDWLQKIREVAYKVDDVLDEFGYEVLRQKVETTPTKKVCNFFSASNPIAFRLQMAMKIDKINAELAEIKNDAASFGLISVAISTERASHTGPGRVITDSILSKSEQIIGRDNDVSKVIELLNVSRDEMLTIVPIVGMGGLGKTTLAKLVVKAVEEKSLFNKKIWVCVSQDFNIQRILGEMYENLEGRSMMSNLDAIERRLQDNLEGKRFLLVLDDVWNKESNKWESLKDCLSKVSGSNGNVVLVTTRSQETASMMETRPGGRYVLKGLRDEECWSIIRGIVQSRNDKALIFENLEVLGKEIAKKCGGVPLAARMLGGLMGQSMDERHWLSIRDNHVWASMANDDGILPALKLSFDHLPSDLKSCFAYCAMFPEDHDIRRDQLIQLWMAEGLLGTANDKNAGGAKNSLTAVFPKMMIITLEPLVLAWVIAGCKSLYQSMAPGLSCHGGMLVGSLTSSTSTALNHLQESWLFSLTWGTDPRFVKVEPVFRCSSLKCGGMKSIPLTVEWSTSQPHDYLLVGCQDGLVALWKFAMDGTSGDTRPLLCFSAHTVPIRAVAWAPVDSHQESTDVILTAGHAGLKFWDLRSKACDCLQ</sequence>
<dbReference type="InterPro" id="IPR036388">
    <property type="entry name" value="WH-like_DNA-bd_sf"/>
</dbReference>
<dbReference type="FunFam" id="3.40.50.300:FF:001091">
    <property type="entry name" value="Probable disease resistance protein At1g61300"/>
    <property type="match status" value="1"/>
</dbReference>
<feature type="domain" description="NB-ARC" evidence="5">
    <location>
        <begin position="173"/>
        <end position="348"/>
    </location>
</feature>
<reference evidence="8" key="1">
    <citation type="submission" date="2022-02" db="EMBL/GenBank/DDBJ databases">
        <authorList>
            <person name="Henning P.M."/>
            <person name="McCubbin A.G."/>
            <person name="Shore J.S."/>
        </authorList>
    </citation>
    <scope>NUCLEOTIDE SEQUENCE</scope>
    <source>
        <strain evidence="8">F60SS</strain>
        <tissue evidence="8">Leaves</tissue>
    </source>
</reference>
<evidence type="ECO:0000256" key="3">
    <source>
        <dbReference type="ARBA" id="ARBA00022821"/>
    </source>
</evidence>
<dbReference type="InterPro" id="IPR038005">
    <property type="entry name" value="RX-like_CC"/>
</dbReference>
<accession>A0A9Q0JK88</accession>
<dbReference type="SMART" id="SM00320">
    <property type="entry name" value="WD40"/>
    <property type="match status" value="2"/>
</dbReference>
<keyword evidence="3" id="KW-0611">Plant defense</keyword>
<dbReference type="CDD" id="cd14798">
    <property type="entry name" value="RX-CC_like"/>
    <property type="match status" value="1"/>
</dbReference>
<dbReference type="Pfam" id="PF00931">
    <property type="entry name" value="NB-ARC"/>
    <property type="match status" value="1"/>
</dbReference>
<dbReference type="InterPro" id="IPR041118">
    <property type="entry name" value="Rx_N"/>
</dbReference>
<dbReference type="SUPFAM" id="SSF50978">
    <property type="entry name" value="WD40 repeat-like"/>
    <property type="match status" value="1"/>
</dbReference>
<dbReference type="OrthoDB" id="851478at2759"/>
<evidence type="ECO:0000259" key="6">
    <source>
        <dbReference type="Pfam" id="PF18052"/>
    </source>
</evidence>
<gene>
    <name evidence="8" type="ORF">Tsubulata_006485</name>
</gene>
<dbReference type="InterPro" id="IPR001680">
    <property type="entry name" value="WD40_rpt"/>
</dbReference>
<dbReference type="EMBL" id="JAKUCV010002055">
    <property type="protein sequence ID" value="KAJ4844097.1"/>
    <property type="molecule type" value="Genomic_DNA"/>
</dbReference>
<evidence type="ECO:0008006" key="10">
    <source>
        <dbReference type="Google" id="ProtNLM"/>
    </source>
</evidence>
<dbReference type="PRINTS" id="PR00364">
    <property type="entry name" value="DISEASERSIST"/>
</dbReference>
<dbReference type="InterPro" id="IPR036322">
    <property type="entry name" value="WD40_repeat_dom_sf"/>
</dbReference>
<dbReference type="SUPFAM" id="SSF52540">
    <property type="entry name" value="P-loop containing nucleoside triphosphate hydrolases"/>
    <property type="match status" value="1"/>
</dbReference>
<dbReference type="GO" id="GO:0006952">
    <property type="term" value="P:defense response"/>
    <property type="evidence" value="ECO:0007669"/>
    <property type="project" value="UniProtKB-KW"/>
</dbReference>
<dbReference type="GO" id="GO:0005829">
    <property type="term" value="C:cytosol"/>
    <property type="evidence" value="ECO:0007669"/>
    <property type="project" value="UniProtKB-ARBA"/>
</dbReference>
<dbReference type="InterPro" id="IPR027417">
    <property type="entry name" value="P-loop_NTPase"/>
</dbReference>
<evidence type="ECO:0000313" key="9">
    <source>
        <dbReference type="Proteomes" id="UP001141552"/>
    </source>
</evidence>
<evidence type="ECO:0000313" key="8">
    <source>
        <dbReference type="EMBL" id="KAJ4844097.1"/>
    </source>
</evidence>
<dbReference type="Gene3D" id="2.130.10.10">
    <property type="entry name" value="YVTN repeat-like/Quinoprotein amine dehydrogenase"/>
    <property type="match status" value="1"/>
</dbReference>
<keyword evidence="2" id="KW-0547">Nucleotide-binding</keyword>
<keyword evidence="9" id="KW-1185">Reference proteome</keyword>
<feature type="domain" description="Disease resistance protein winged helix" evidence="7">
    <location>
        <begin position="432"/>
        <end position="460"/>
    </location>
</feature>
<evidence type="ECO:0000256" key="1">
    <source>
        <dbReference type="ARBA" id="ARBA00022737"/>
    </source>
</evidence>
<evidence type="ECO:0000259" key="5">
    <source>
        <dbReference type="Pfam" id="PF00931"/>
    </source>
</evidence>
<name>A0A9Q0JK88_9ROSI</name>
<dbReference type="Pfam" id="PF23559">
    <property type="entry name" value="WHD_DRP"/>
    <property type="match status" value="1"/>
</dbReference>
<protein>
    <recommendedName>
        <fullName evidence="10">NB-ARC domain-containing protein</fullName>
    </recommendedName>
</protein>
<keyword evidence="1" id="KW-0677">Repeat</keyword>
<evidence type="ECO:0000256" key="2">
    <source>
        <dbReference type="ARBA" id="ARBA00022741"/>
    </source>
</evidence>
<feature type="domain" description="Disease resistance N-terminal" evidence="6">
    <location>
        <begin position="10"/>
        <end position="96"/>
    </location>
</feature>
<evidence type="ECO:0000259" key="7">
    <source>
        <dbReference type="Pfam" id="PF23559"/>
    </source>
</evidence>
<dbReference type="GO" id="GO:0043531">
    <property type="term" value="F:ADP binding"/>
    <property type="evidence" value="ECO:0007669"/>
    <property type="project" value="InterPro"/>
</dbReference>
<reference evidence="8" key="2">
    <citation type="journal article" date="2023" name="Plants (Basel)">
        <title>Annotation of the Turnera subulata (Passifloraceae) Draft Genome Reveals the S-Locus Evolved after the Divergence of Turneroideae from Passifloroideae in a Stepwise Manner.</title>
        <authorList>
            <person name="Henning P.M."/>
            <person name="Roalson E.H."/>
            <person name="Mir W."/>
            <person name="McCubbin A.G."/>
            <person name="Shore J.S."/>
        </authorList>
    </citation>
    <scope>NUCLEOTIDE SEQUENCE</scope>
    <source>
        <strain evidence="8">F60SS</strain>
    </source>
</reference>